<accession>A0A1H5MCB4</accession>
<dbReference type="EMBL" id="FNTY01000002">
    <property type="protein sequence ID" value="SEE87012.1"/>
    <property type="molecule type" value="Genomic_DNA"/>
</dbReference>
<reference evidence="1 2" key="1">
    <citation type="submission" date="2016-10" db="EMBL/GenBank/DDBJ databases">
        <authorList>
            <person name="de Groot N.N."/>
        </authorList>
    </citation>
    <scope>NUCLEOTIDE SEQUENCE [LARGE SCALE GENOMIC DNA]</scope>
    <source>
        <strain evidence="1 2">BS3662</strain>
    </source>
</reference>
<dbReference type="RefSeq" id="WP_084322786.1">
    <property type="nucleotide sequence ID" value="NZ_FNTY01000002.1"/>
</dbReference>
<dbReference type="AlphaFoldDB" id="A0A1H5MCB4"/>
<evidence type="ECO:0008006" key="3">
    <source>
        <dbReference type="Google" id="ProtNLM"/>
    </source>
</evidence>
<evidence type="ECO:0000313" key="1">
    <source>
        <dbReference type="EMBL" id="SEE87012.1"/>
    </source>
</evidence>
<sequence length="168" mass="19667">MNAHIESLLSAERNRSSMWWQILSKMRAQDQMPEWASLQGIGTGRDHGRYLAAQDEVNRFLSDGNPESPDEQAALIDLLEAERTHAQCWWSMLNTMRARKQLPDWVRIHHIGTGPEYDRYSVERTAVNRALFGMDWVRSLADLDQVEIERREFRRQFATNVIPMFQHA</sequence>
<gene>
    <name evidence="1" type="ORF">SAMN04490194_4639</name>
</gene>
<dbReference type="Proteomes" id="UP000198985">
    <property type="component" value="Unassembled WGS sequence"/>
</dbReference>
<organism evidence="1 2">
    <name type="scientific">Pseudomonas migulae</name>
    <dbReference type="NCBI Taxonomy" id="78543"/>
    <lineage>
        <taxon>Bacteria</taxon>
        <taxon>Pseudomonadati</taxon>
        <taxon>Pseudomonadota</taxon>
        <taxon>Gammaproteobacteria</taxon>
        <taxon>Pseudomonadales</taxon>
        <taxon>Pseudomonadaceae</taxon>
        <taxon>Pseudomonas</taxon>
    </lineage>
</organism>
<name>A0A1H5MCB4_9PSED</name>
<proteinExistence type="predicted"/>
<evidence type="ECO:0000313" key="2">
    <source>
        <dbReference type="Proteomes" id="UP000198985"/>
    </source>
</evidence>
<protein>
    <recommendedName>
        <fullName evidence="3">Ferritin-like domain-containing protein</fullName>
    </recommendedName>
</protein>